<organism evidence="2 3">
    <name type="scientific">Paenibacillus phyllosphaerae</name>
    <dbReference type="NCBI Taxonomy" id="274593"/>
    <lineage>
        <taxon>Bacteria</taxon>
        <taxon>Bacillati</taxon>
        <taxon>Bacillota</taxon>
        <taxon>Bacilli</taxon>
        <taxon>Bacillales</taxon>
        <taxon>Paenibacillaceae</taxon>
        <taxon>Paenibacillus</taxon>
    </lineage>
</organism>
<dbReference type="Gene3D" id="3.40.50.880">
    <property type="match status" value="1"/>
</dbReference>
<dbReference type="PANTHER" id="PTHR12969">
    <property type="entry name" value="NGD5/OSM-6/IFT52"/>
    <property type="match status" value="1"/>
</dbReference>
<dbReference type="Proteomes" id="UP000570361">
    <property type="component" value="Unassembled WGS sequence"/>
</dbReference>
<proteinExistence type="predicted"/>
<dbReference type="SUPFAM" id="SSF52317">
    <property type="entry name" value="Class I glutamine amidotransferase-like"/>
    <property type="match status" value="1"/>
</dbReference>
<dbReference type="AlphaFoldDB" id="A0A7W5AWH8"/>
<dbReference type="RefSeq" id="WP_183599778.1">
    <property type="nucleotide sequence ID" value="NZ_JACHXK010000004.1"/>
</dbReference>
<comment type="caution">
    <text evidence="2">The sequence shown here is derived from an EMBL/GenBank/DDBJ whole genome shotgun (WGS) entry which is preliminary data.</text>
</comment>
<protein>
    <recommendedName>
        <fullName evidence="4">DNA-binding protein</fullName>
    </recommendedName>
</protein>
<sequence length="522" mass="55141">MTLRYLGLRKTWTSVTIAATLAAALLVPFQHIQAEGPADPAPSITPSSANGKKVLFDNTHGQTAGAADWVIDGGFSDFGNGLASAGYYVKELRKSTAITLSDLSGYDVFVIPEANIPYKSSEQAAMLQYVQNGGSIFFISDHYNADRNKNRWDASEVFNGYRRGAWTNPAKGMSTEEAASAAMSGVTSSDWLATNFGVRFRYNAIGDVNATNIVAPAQAFNITSGVSSVAMHAGSTIAITNPSKAKGIVYLPSTTAKWSSAVDQGVYNGGGVAEGAYVAVSKVGLGKAGFIGDSSPVEDVSPKYKREETGGTKTTYDGYKEVNDAKLLVNMINWLSTKESYTSLSQVSGLTLDTATALYSWETPANSTEPAAEPWATPAAGYKWWDPTTFKAGSYGVTLSTTNPSSGFAFNHQSILPNQYEFPVEVVVTGLTANSTTSGYSLGIYTSSGTQVAKVKNSDGTWPSAYGYSATFSLTADSTGKASKIVTVKINPSITGAASMRLRLNSTAKYTESVTIANVAVE</sequence>
<dbReference type="InterPro" id="IPR029062">
    <property type="entry name" value="Class_I_gatase-like"/>
</dbReference>
<keyword evidence="1" id="KW-0732">Signal</keyword>
<accession>A0A7W5AWH8</accession>
<evidence type="ECO:0000313" key="2">
    <source>
        <dbReference type="EMBL" id="MBB3110075.1"/>
    </source>
</evidence>
<dbReference type="InterPro" id="IPR039975">
    <property type="entry name" value="IFT52"/>
</dbReference>
<dbReference type="CDD" id="cd03143">
    <property type="entry name" value="A4_beta-galactosidase_middle_domain"/>
    <property type="match status" value="1"/>
</dbReference>
<feature type="signal peptide" evidence="1">
    <location>
        <begin position="1"/>
        <end position="34"/>
    </location>
</feature>
<evidence type="ECO:0000313" key="3">
    <source>
        <dbReference type="Proteomes" id="UP000570361"/>
    </source>
</evidence>
<name>A0A7W5AWH8_9BACL</name>
<reference evidence="2 3" key="1">
    <citation type="submission" date="2020-08" db="EMBL/GenBank/DDBJ databases">
        <title>Genomic Encyclopedia of Type Strains, Phase III (KMG-III): the genomes of soil and plant-associated and newly described type strains.</title>
        <authorList>
            <person name="Whitman W."/>
        </authorList>
    </citation>
    <scope>NUCLEOTIDE SEQUENCE [LARGE SCALE GENOMIC DNA]</scope>
    <source>
        <strain evidence="2 3">CECT 5862</strain>
    </source>
</reference>
<evidence type="ECO:0008006" key="4">
    <source>
        <dbReference type="Google" id="ProtNLM"/>
    </source>
</evidence>
<evidence type="ECO:0000256" key="1">
    <source>
        <dbReference type="SAM" id="SignalP"/>
    </source>
</evidence>
<dbReference type="PANTHER" id="PTHR12969:SF7">
    <property type="entry name" value="INTRAFLAGELLAR TRANSPORT PROTEIN 52 HOMOLOG"/>
    <property type="match status" value="1"/>
</dbReference>
<dbReference type="EMBL" id="JACHXK010000004">
    <property type="protein sequence ID" value="MBB3110075.1"/>
    <property type="molecule type" value="Genomic_DNA"/>
</dbReference>
<gene>
    <name evidence="2" type="ORF">FHS18_002142</name>
</gene>
<keyword evidence="3" id="KW-1185">Reference proteome</keyword>
<feature type="chain" id="PRO_5030719089" description="DNA-binding protein" evidence="1">
    <location>
        <begin position="35"/>
        <end position="522"/>
    </location>
</feature>